<protein>
    <recommendedName>
        <fullName evidence="2">SUI1 domain-containing protein</fullName>
    </recommendedName>
</protein>
<dbReference type="Proteomes" id="UP000007014">
    <property type="component" value="Chromosome 8"/>
</dbReference>
<evidence type="ECO:0000313" key="3">
    <source>
        <dbReference type="EMBL" id="BAM79717.1"/>
    </source>
</evidence>
<dbReference type="PROSITE" id="PS50296">
    <property type="entry name" value="SUI1"/>
    <property type="match status" value="1"/>
</dbReference>
<dbReference type="GO" id="GO:0001731">
    <property type="term" value="P:formation of translation preinitiation complex"/>
    <property type="evidence" value="ECO:0007669"/>
    <property type="project" value="TreeGrafter"/>
</dbReference>
<dbReference type="PANTHER" id="PTHR12789">
    <property type="entry name" value="DENSITY-REGULATED PROTEIN HOMOLOG"/>
    <property type="match status" value="1"/>
</dbReference>
<feature type="domain" description="SUI1" evidence="2">
    <location>
        <begin position="162"/>
        <end position="235"/>
    </location>
</feature>
<reference evidence="3 4" key="1">
    <citation type="journal article" date="2004" name="Nature">
        <title>Genome sequence of the ultrasmall unicellular red alga Cyanidioschyzon merolae 10D.</title>
        <authorList>
            <person name="Matsuzaki M."/>
            <person name="Misumi O."/>
            <person name="Shin-i T."/>
            <person name="Maruyama S."/>
            <person name="Takahara M."/>
            <person name="Miyagishima S."/>
            <person name="Mori T."/>
            <person name="Nishida K."/>
            <person name="Yagisawa F."/>
            <person name="Nishida K."/>
            <person name="Yoshida Y."/>
            <person name="Nishimura Y."/>
            <person name="Nakao S."/>
            <person name="Kobayashi T."/>
            <person name="Momoyama Y."/>
            <person name="Higashiyama T."/>
            <person name="Minoda A."/>
            <person name="Sano M."/>
            <person name="Nomoto H."/>
            <person name="Oishi K."/>
            <person name="Hayashi H."/>
            <person name="Ohta F."/>
            <person name="Nishizaka S."/>
            <person name="Haga S."/>
            <person name="Miura S."/>
            <person name="Morishita T."/>
            <person name="Kabeya Y."/>
            <person name="Terasawa K."/>
            <person name="Suzuki Y."/>
            <person name="Ishii Y."/>
            <person name="Asakawa S."/>
            <person name="Takano H."/>
            <person name="Ohta N."/>
            <person name="Kuroiwa H."/>
            <person name="Tanaka K."/>
            <person name="Shimizu N."/>
            <person name="Sugano S."/>
            <person name="Sato N."/>
            <person name="Nozaki H."/>
            <person name="Ogasawara N."/>
            <person name="Kohara Y."/>
            <person name="Kuroiwa T."/>
        </authorList>
    </citation>
    <scope>NUCLEOTIDE SEQUENCE [LARGE SCALE GENOMIC DNA]</scope>
    <source>
        <strain evidence="3 4">10D</strain>
    </source>
</reference>
<dbReference type="GO" id="GO:0003743">
    <property type="term" value="F:translation initiation factor activity"/>
    <property type="evidence" value="ECO:0007669"/>
    <property type="project" value="InterPro"/>
</dbReference>
<keyword evidence="4" id="KW-1185">Reference proteome</keyword>
<dbReference type="InterPro" id="IPR048517">
    <property type="entry name" value="DENR_N"/>
</dbReference>
<feature type="region of interest" description="Disordered" evidence="1">
    <location>
        <begin position="85"/>
        <end position="110"/>
    </location>
</feature>
<dbReference type="KEGG" id="cme:CYME_CMH011C"/>
<dbReference type="AlphaFoldDB" id="M1VBK2"/>
<dbReference type="Pfam" id="PF01253">
    <property type="entry name" value="SUI1"/>
    <property type="match status" value="1"/>
</dbReference>
<dbReference type="RefSeq" id="XP_005536003.1">
    <property type="nucleotide sequence ID" value="XM_005535946.1"/>
</dbReference>
<feature type="region of interest" description="Disordered" evidence="1">
    <location>
        <begin position="1"/>
        <end position="40"/>
    </location>
</feature>
<dbReference type="Gene3D" id="3.30.780.10">
    <property type="entry name" value="SUI1-like domain"/>
    <property type="match status" value="1"/>
</dbReference>
<dbReference type="GeneID" id="16993348"/>
<dbReference type="SUPFAM" id="SSF55159">
    <property type="entry name" value="eIF1-like"/>
    <property type="match status" value="1"/>
</dbReference>
<proteinExistence type="predicted"/>
<dbReference type="InterPro" id="IPR050318">
    <property type="entry name" value="DENR/SUI1_TIF"/>
</dbReference>
<reference evidence="3 4" key="2">
    <citation type="journal article" date="2007" name="BMC Biol.">
        <title>A 100%-complete sequence reveals unusually simple genomic features in the hot-spring red alga Cyanidioschyzon merolae.</title>
        <authorList>
            <person name="Nozaki H."/>
            <person name="Takano H."/>
            <person name="Misumi O."/>
            <person name="Terasawa K."/>
            <person name="Matsuzaki M."/>
            <person name="Maruyama S."/>
            <person name="Nishida K."/>
            <person name="Yagisawa F."/>
            <person name="Yoshida Y."/>
            <person name="Fujiwara T."/>
            <person name="Takio S."/>
            <person name="Tamura K."/>
            <person name="Chung S.J."/>
            <person name="Nakamura S."/>
            <person name="Kuroiwa H."/>
            <person name="Tanaka K."/>
            <person name="Sato N."/>
            <person name="Kuroiwa T."/>
        </authorList>
    </citation>
    <scope>NUCLEOTIDE SEQUENCE [LARGE SCALE GENOMIC DNA]</scope>
    <source>
        <strain evidence="3 4">10D</strain>
    </source>
</reference>
<gene>
    <name evidence="3" type="ORF">CYME_CMH011C</name>
</gene>
<dbReference type="InterPro" id="IPR001950">
    <property type="entry name" value="SUI1"/>
</dbReference>
<evidence type="ECO:0000313" key="4">
    <source>
        <dbReference type="Proteomes" id="UP000007014"/>
    </source>
</evidence>
<sequence length="259" mass="28968">MPETGDTDGAALNQEERVPTELSENEQEGGSASAGEKLRDPRYPLKVKYAPCGLPPEYCEFHSQDELRQCLPWLATHFPHWFESRDQERSIDPQKQTRTSAPLPPEQRSEGLEEIRVDFSAFADAFAELRVTAKTNAVNKPDRKESTKHSGGKQKGSKIDNVIIHVSKVKGNKQMTAVHGLEAFLERGTIKDMAKLCKKRFSCGATITRTEAHGEALEIQGDRSTDIAEWLRDEFLVPADRIFFATTGDLRNKQAAFPA</sequence>
<dbReference type="OrthoDB" id="277199at2759"/>
<dbReference type="Pfam" id="PF21023">
    <property type="entry name" value="DENR_N"/>
    <property type="match status" value="1"/>
</dbReference>
<dbReference type="PANTHER" id="PTHR12789:SF0">
    <property type="entry name" value="DENSITY-REGULATED PROTEIN"/>
    <property type="match status" value="1"/>
</dbReference>
<feature type="region of interest" description="Disordered" evidence="1">
    <location>
        <begin position="137"/>
        <end position="157"/>
    </location>
</feature>
<dbReference type="GO" id="GO:0003729">
    <property type="term" value="F:mRNA binding"/>
    <property type="evidence" value="ECO:0007669"/>
    <property type="project" value="TreeGrafter"/>
</dbReference>
<organism evidence="3 4">
    <name type="scientific">Cyanidioschyzon merolae (strain NIES-3377 / 10D)</name>
    <name type="common">Unicellular red alga</name>
    <dbReference type="NCBI Taxonomy" id="280699"/>
    <lineage>
        <taxon>Eukaryota</taxon>
        <taxon>Rhodophyta</taxon>
        <taxon>Bangiophyceae</taxon>
        <taxon>Cyanidiales</taxon>
        <taxon>Cyanidiaceae</taxon>
        <taxon>Cyanidioschyzon</taxon>
    </lineage>
</organism>
<dbReference type="eggNOG" id="KOG3239">
    <property type="taxonomic scope" value="Eukaryota"/>
</dbReference>
<dbReference type="InterPro" id="IPR036877">
    <property type="entry name" value="SUI1_dom_sf"/>
</dbReference>
<accession>M1VBK2</accession>
<evidence type="ECO:0000259" key="2">
    <source>
        <dbReference type="PROSITE" id="PS50296"/>
    </source>
</evidence>
<dbReference type="STRING" id="280699.M1VBK2"/>
<dbReference type="EMBL" id="AP006490">
    <property type="protein sequence ID" value="BAM79717.1"/>
    <property type="molecule type" value="Genomic_DNA"/>
</dbReference>
<dbReference type="GO" id="GO:0002188">
    <property type="term" value="P:translation reinitiation"/>
    <property type="evidence" value="ECO:0007669"/>
    <property type="project" value="TreeGrafter"/>
</dbReference>
<evidence type="ECO:0000256" key="1">
    <source>
        <dbReference type="SAM" id="MobiDB-lite"/>
    </source>
</evidence>
<name>M1VBK2_CYAM1</name>